<comment type="caution">
    <text evidence="2">The sequence shown here is derived from an EMBL/GenBank/DDBJ whole genome shotgun (WGS) entry which is preliminary data.</text>
</comment>
<dbReference type="RefSeq" id="WP_203988838.1">
    <property type="nucleotide sequence ID" value="NZ_BOPG01000011.1"/>
</dbReference>
<dbReference type="EMBL" id="BOPG01000011">
    <property type="protein sequence ID" value="GIJ54131.1"/>
    <property type="molecule type" value="Genomic_DNA"/>
</dbReference>
<name>A0A8J4DY07_9ACTN</name>
<evidence type="ECO:0000256" key="1">
    <source>
        <dbReference type="SAM" id="MobiDB-lite"/>
    </source>
</evidence>
<dbReference type="Proteomes" id="UP000612585">
    <property type="component" value="Unassembled WGS sequence"/>
</dbReference>
<keyword evidence="3" id="KW-1185">Reference proteome</keyword>
<feature type="region of interest" description="Disordered" evidence="1">
    <location>
        <begin position="112"/>
        <end position="178"/>
    </location>
</feature>
<gene>
    <name evidence="2" type="ORF">Vau01_016470</name>
</gene>
<organism evidence="2 3">
    <name type="scientific">Virgisporangium aurantiacum</name>
    <dbReference type="NCBI Taxonomy" id="175570"/>
    <lineage>
        <taxon>Bacteria</taxon>
        <taxon>Bacillati</taxon>
        <taxon>Actinomycetota</taxon>
        <taxon>Actinomycetes</taxon>
        <taxon>Micromonosporales</taxon>
        <taxon>Micromonosporaceae</taxon>
        <taxon>Virgisporangium</taxon>
    </lineage>
</organism>
<reference evidence="2" key="1">
    <citation type="submission" date="2021-01" db="EMBL/GenBank/DDBJ databases">
        <title>Whole genome shotgun sequence of Virgisporangium aurantiacum NBRC 16421.</title>
        <authorList>
            <person name="Komaki H."/>
            <person name="Tamura T."/>
        </authorList>
    </citation>
    <scope>NUCLEOTIDE SEQUENCE</scope>
    <source>
        <strain evidence="2">NBRC 16421</strain>
    </source>
</reference>
<protein>
    <submittedName>
        <fullName evidence="2">Uncharacterized protein</fullName>
    </submittedName>
</protein>
<feature type="compositionally biased region" description="Pro residues" evidence="1">
    <location>
        <begin position="147"/>
        <end position="160"/>
    </location>
</feature>
<feature type="compositionally biased region" description="Basic and acidic residues" evidence="1">
    <location>
        <begin position="41"/>
        <end position="56"/>
    </location>
</feature>
<evidence type="ECO:0000313" key="2">
    <source>
        <dbReference type="EMBL" id="GIJ54131.1"/>
    </source>
</evidence>
<accession>A0A8J4DY07</accession>
<feature type="region of interest" description="Disordered" evidence="1">
    <location>
        <begin position="41"/>
        <end position="63"/>
    </location>
</feature>
<evidence type="ECO:0000313" key="3">
    <source>
        <dbReference type="Proteomes" id="UP000612585"/>
    </source>
</evidence>
<dbReference type="AlphaFoldDB" id="A0A8J4DY07"/>
<proteinExistence type="predicted"/>
<feature type="compositionally biased region" description="Low complexity" evidence="1">
    <location>
        <begin position="120"/>
        <end position="132"/>
    </location>
</feature>
<sequence length="178" mass="19049">MSQRNQRGRGFRGLAADGADHVAVGVVRNLDRAVSVPLADDRDVDAGGDLEARGEVPDLVQGDPRRPVAVDELLDAVALERLALDLLAKAPDQRPEDAFAVYERLLPFLPQTGTPPVHPSPDLDGLPDPTLLYRRPNAPLRRLSTATPPPTPVTPIPPAIVPGTRIRGRGSPVRRPSG</sequence>
<feature type="compositionally biased region" description="Low complexity" evidence="1">
    <location>
        <begin position="169"/>
        <end position="178"/>
    </location>
</feature>